<reference evidence="2" key="1">
    <citation type="submission" date="2014-05" db="EMBL/GenBank/DDBJ databases">
        <title>The transcriptome of the halophilic microalga Tetraselmis sp. GSL018 isolated from the Great Salt Lake, Utah.</title>
        <authorList>
            <person name="Jinkerson R.E."/>
            <person name="D'Adamo S."/>
            <person name="Posewitz M.C."/>
        </authorList>
    </citation>
    <scope>NUCLEOTIDE SEQUENCE</scope>
    <source>
        <strain evidence="2">GSL018</strain>
    </source>
</reference>
<feature type="non-terminal residue" evidence="2">
    <location>
        <position position="1"/>
    </location>
</feature>
<organism evidence="2">
    <name type="scientific">Tetraselmis sp. GSL018</name>
    <dbReference type="NCBI Taxonomy" id="582737"/>
    <lineage>
        <taxon>Eukaryota</taxon>
        <taxon>Viridiplantae</taxon>
        <taxon>Chlorophyta</taxon>
        <taxon>core chlorophytes</taxon>
        <taxon>Chlorodendrophyceae</taxon>
        <taxon>Chlorodendrales</taxon>
        <taxon>Chlorodendraceae</taxon>
        <taxon>Tetraselmis</taxon>
    </lineage>
</organism>
<protein>
    <submittedName>
        <fullName evidence="2">Uncharacterized protein</fullName>
    </submittedName>
</protein>
<gene>
    <name evidence="2" type="ORF">TSPGSL018_14030</name>
</gene>
<feature type="compositionally biased region" description="Low complexity" evidence="1">
    <location>
        <begin position="1"/>
        <end position="10"/>
    </location>
</feature>
<proteinExistence type="predicted"/>
<feature type="region of interest" description="Disordered" evidence="1">
    <location>
        <begin position="1"/>
        <end position="20"/>
    </location>
</feature>
<dbReference type="AlphaFoldDB" id="A0A061S7M2"/>
<feature type="non-terminal residue" evidence="2">
    <location>
        <position position="76"/>
    </location>
</feature>
<accession>A0A061S7M2</accession>
<evidence type="ECO:0000313" key="2">
    <source>
        <dbReference type="EMBL" id="JAC78900.1"/>
    </source>
</evidence>
<sequence length="76" mass="7519">LSLSLSPSLSAGGRCAPGTERGLGEAAESLCARLECRGAAGWSLSGGSSGRVAGVSVRFAALFADLDVADKVPLLV</sequence>
<evidence type="ECO:0000256" key="1">
    <source>
        <dbReference type="SAM" id="MobiDB-lite"/>
    </source>
</evidence>
<name>A0A061S7M2_9CHLO</name>
<dbReference type="EMBL" id="GBEZ01006504">
    <property type="protein sequence ID" value="JAC78900.1"/>
    <property type="molecule type" value="Transcribed_RNA"/>
</dbReference>